<dbReference type="GeneTree" id="ENSGT00940000174795"/>
<gene>
    <name evidence="2" type="primary">moto</name>
</gene>
<dbReference type="RefSeq" id="XP_054596146.2">
    <property type="nucleotide sequence ID" value="XM_054740171.2"/>
</dbReference>
<dbReference type="InterPro" id="IPR027963">
    <property type="entry name" value="MEIOC"/>
</dbReference>
<evidence type="ECO:0000313" key="3">
    <source>
        <dbReference type="Proteomes" id="UP000694548"/>
    </source>
</evidence>
<protein>
    <submittedName>
        <fullName evidence="2">Uncharacterized protein</fullName>
    </submittedName>
</protein>
<reference evidence="2" key="2">
    <citation type="submission" date="2025-08" db="UniProtKB">
        <authorList>
            <consortium name="Ensembl"/>
        </authorList>
    </citation>
    <scope>IDENTIFICATION</scope>
</reference>
<dbReference type="GO" id="GO:0007141">
    <property type="term" value="P:male meiosis I"/>
    <property type="evidence" value="ECO:0007669"/>
    <property type="project" value="TreeGrafter"/>
</dbReference>
<keyword evidence="3" id="KW-1185">Reference proteome</keyword>
<dbReference type="PANTHER" id="PTHR33861">
    <property type="entry name" value="PROTEIN CBG18333"/>
    <property type="match status" value="1"/>
</dbReference>
<sequence>MDGHQSRSVTSLQQTRQRQTGVSGVGSGRMPASFAPMAPRPGQDSTSYRSWFSSSQAEPSQLSFPKNSLPTRNPIWSPKALNEELLQYLQWEAKTPNNSSFPSNHLSHKAFSNVQLQSVLKNGDGLSQQSSGLGGNKQCFSLPNGDNYSLHSQKPPPGLPLPQTHNTKPSHMHQMTDINMSPCNDRRNNQPLNNFPELSSIFHHQNEINNSCFDAHHGDHYTQSSVNSFWNENCVPEDPNQLVSSFQSFIPSEHNGTCHDDFPNIHKQTVGLHKDGLPEQWKTSSPAMSMLSFPAMQSLKQLFGDVGSVQRGRAEEARKQNHHACRGPLDFSPQHVEYFQKSKALSAHFNFPNQHQNGRSIPNETSNLRVNHFAKQVQPSHIQKNMNSQMERGKTKMQMSGFHGDGFSVRQQGNITEGRIQPLSPYPHFNLQGNMQSARPDREKNTSGAGHAPHFIPLMYPVNDPRRCSGIPMSSNFISRSTVPYGNGVSGMNVNEMMPTNEAAAFSSSVSNTKAHRAGNTFGMAPALASSLMSQGGPAVQLYVSLDDCYEQWRCLEKGRKKMEIFLKKNFPGKKTLITTSNSLPEYPPNPTRVDHLVINLMREQIKVESILVRMKCLCSIPLHISIEMALRNHYVALCITQARCKEGSDKWTKIQQQGVGFTEDRDNLLLIAALNELAATTRRLCTALWCTLQMTMQPPVLVQEHHACEEPTCTERCSSLFQGYTFCL</sequence>
<dbReference type="GO" id="GO:0005634">
    <property type="term" value="C:nucleus"/>
    <property type="evidence" value="ECO:0007669"/>
    <property type="project" value="TreeGrafter"/>
</dbReference>
<organism evidence="2 3">
    <name type="scientific">Nothobranchius furzeri</name>
    <name type="common">Turquoise killifish</name>
    <dbReference type="NCBI Taxonomy" id="105023"/>
    <lineage>
        <taxon>Eukaryota</taxon>
        <taxon>Metazoa</taxon>
        <taxon>Chordata</taxon>
        <taxon>Craniata</taxon>
        <taxon>Vertebrata</taxon>
        <taxon>Euteleostomi</taxon>
        <taxon>Actinopterygii</taxon>
        <taxon>Neopterygii</taxon>
        <taxon>Teleostei</taxon>
        <taxon>Neoteleostei</taxon>
        <taxon>Acanthomorphata</taxon>
        <taxon>Ovalentaria</taxon>
        <taxon>Atherinomorphae</taxon>
        <taxon>Cyprinodontiformes</taxon>
        <taxon>Nothobranchiidae</taxon>
        <taxon>Nothobranchius</taxon>
    </lineage>
</organism>
<feature type="compositionally biased region" description="Polar residues" evidence="1">
    <location>
        <begin position="143"/>
        <end position="152"/>
    </location>
</feature>
<dbReference type="AlphaFoldDB" id="A0A8C6KJM7"/>
<dbReference type="GO" id="GO:0005737">
    <property type="term" value="C:cytoplasm"/>
    <property type="evidence" value="ECO:0007669"/>
    <property type="project" value="TreeGrafter"/>
</dbReference>
<reference evidence="2" key="3">
    <citation type="submission" date="2025-09" db="UniProtKB">
        <authorList>
            <consortium name="Ensembl"/>
        </authorList>
    </citation>
    <scope>IDENTIFICATION</scope>
</reference>
<accession>A0A8C6KJM7</accession>
<dbReference type="Pfam" id="PF15189">
    <property type="entry name" value="MEIOC"/>
    <property type="match status" value="1"/>
</dbReference>
<dbReference type="Ensembl" id="ENSNFUT00015005557.1">
    <property type="protein sequence ID" value="ENSNFUP00015005271.1"/>
    <property type="gene ID" value="ENSNFUG00015002631.1"/>
</dbReference>
<reference evidence="2" key="1">
    <citation type="submission" date="2014-08" db="EMBL/GenBank/DDBJ databases">
        <authorList>
            <person name="Senf B."/>
            <person name="Petzold A."/>
            <person name="Downie B.R."/>
            <person name="Koch P."/>
            <person name="Platzer M."/>
        </authorList>
    </citation>
    <scope>NUCLEOTIDE SEQUENCE [LARGE SCALE GENOMIC DNA]</scope>
    <source>
        <strain evidence="2">GRZ</strain>
    </source>
</reference>
<dbReference type="GeneID" id="107378453"/>
<dbReference type="GO" id="GO:0007144">
    <property type="term" value="P:female meiosis I"/>
    <property type="evidence" value="ECO:0007669"/>
    <property type="project" value="TreeGrafter"/>
</dbReference>
<evidence type="ECO:0000256" key="1">
    <source>
        <dbReference type="SAM" id="MobiDB-lite"/>
    </source>
</evidence>
<evidence type="ECO:0000313" key="2">
    <source>
        <dbReference type="Ensembl" id="ENSNFUP00015005271.1"/>
    </source>
</evidence>
<proteinExistence type="predicted"/>
<feature type="compositionally biased region" description="Polar residues" evidence="1">
    <location>
        <begin position="1"/>
        <end position="22"/>
    </location>
</feature>
<name>A0A8C6KJM7_NOTFU</name>
<dbReference type="PANTHER" id="PTHR33861:SF4">
    <property type="entry name" value="MEIOSIS-SPECIFIC COILED-COIL DOMAIN-CONTAINING PROTEIN MEIOC"/>
    <property type="match status" value="1"/>
</dbReference>
<feature type="compositionally biased region" description="Polar residues" evidence="1">
    <location>
        <begin position="43"/>
        <end position="52"/>
    </location>
</feature>
<dbReference type="Proteomes" id="UP000694548">
    <property type="component" value="Chromosome sgr05"/>
</dbReference>
<feature type="region of interest" description="Disordered" evidence="1">
    <location>
        <begin position="143"/>
        <end position="173"/>
    </location>
</feature>
<dbReference type="GO" id="GO:0048255">
    <property type="term" value="P:mRNA stabilization"/>
    <property type="evidence" value="ECO:0007669"/>
    <property type="project" value="TreeGrafter"/>
</dbReference>
<feature type="region of interest" description="Disordered" evidence="1">
    <location>
        <begin position="1"/>
        <end position="52"/>
    </location>
</feature>